<feature type="compositionally biased region" description="Gly residues" evidence="1">
    <location>
        <begin position="467"/>
        <end position="480"/>
    </location>
</feature>
<dbReference type="EMBL" id="JAUTBF010000001">
    <property type="protein sequence ID" value="MDQ1122771.1"/>
    <property type="molecule type" value="Genomic_DNA"/>
</dbReference>
<gene>
    <name evidence="2" type="ORF">QE412_001344</name>
</gene>
<organism evidence="2 3">
    <name type="scientific">Microbacterium trichothecenolyticum</name>
    <name type="common">Aureobacterium trichothecenolyticum</name>
    <dbReference type="NCBI Taxonomy" id="69370"/>
    <lineage>
        <taxon>Bacteria</taxon>
        <taxon>Bacillati</taxon>
        <taxon>Actinomycetota</taxon>
        <taxon>Actinomycetes</taxon>
        <taxon>Micrococcales</taxon>
        <taxon>Microbacteriaceae</taxon>
        <taxon>Microbacterium</taxon>
    </lineage>
</organism>
<feature type="compositionally biased region" description="Gly residues" evidence="1">
    <location>
        <begin position="419"/>
        <end position="435"/>
    </location>
</feature>
<sequence length="535" mass="54153">MTSPPVLLGHEAVLGELLAHLGGVGVGLVDLVDRDHDRHVRRLGVVQRLDRLGHDAVVGRDDEDGDVGHLRTAGTHGGERLVTRGVDEGDRALDALVLGPDLVGTDVLRDAAGFARDHVGLADGVEESRLTVVDVAHDGDHGRTDLEVVLALGLQLGVEVETEALEELFVFVLGRDHLDLVAELGTEHLEGGLVERLGRRGHLAQVEQDGHERAGLHGVAAQGLELVGEVGDGGTATQANDLAVTLRDVDAADDRRRPHLEFLPLRPTRLTLLRLAAALAEGTRGTTAGTTAATATATGTTGETAAARSTGCAAGTLEAATGAAGTTGTAGTLLERSAGTTATTGTTCAAGTRSAGTGGAGARSLRTRDVAGGRALAHALRRSEGVVAGARTRRTLAHALRRREGVVARTGAARARGRAGAGLGGTGAGRRGLGAGARRRRRGRRGLGRRRGGGCRGGRRRGSGSRSRGGGGLRGTGRGSGRTRTGGRRGTRGAGAGAGAGARRGSGGLGIRGSGRAFGRESGAELTSHGGLDGG</sequence>
<feature type="region of interest" description="Disordered" evidence="1">
    <location>
        <begin position="408"/>
        <end position="535"/>
    </location>
</feature>
<evidence type="ECO:0000313" key="2">
    <source>
        <dbReference type="EMBL" id="MDQ1122771.1"/>
    </source>
</evidence>
<accession>A0ABU0TSY1</accession>
<feature type="compositionally biased region" description="Basic residues" evidence="1">
    <location>
        <begin position="437"/>
        <end position="463"/>
    </location>
</feature>
<feature type="compositionally biased region" description="Gly residues" evidence="1">
    <location>
        <begin position="492"/>
        <end position="513"/>
    </location>
</feature>
<dbReference type="Proteomes" id="UP001226691">
    <property type="component" value="Unassembled WGS sequence"/>
</dbReference>
<name>A0ABU0TSY1_MICTR</name>
<feature type="region of interest" description="Disordered" evidence="1">
    <location>
        <begin position="343"/>
        <end position="365"/>
    </location>
</feature>
<comment type="caution">
    <text evidence="2">The sequence shown here is derived from an EMBL/GenBank/DDBJ whole genome shotgun (WGS) entry which is preliminary data.</text>
</comment>
<evidence type="ECO:0000256" key="1">
    <source>
        <dbReference type="SAM" id="MobiDB-lite"/>
    </source>
</evidence>
<protein>
    <submittedName>
        <fullName evidence="2">Uncharacterized protein</fullName>
    </submittedName>
</protein>
<proteinExistence type="predicted"/>
<feature type="compositionally biased region" description="Low complexity" evidence="1">
    <location>
        <begin position="343"/>
        <end position="355"/>
    </location>
</feature>
<keyword evidence="3" id="KW-1185">Reference proteome</keyword>
<evidence type="ECO:0000313" key="3">
    <source>
        <dbReference type="Proteomes" id="UP001226691"/>
    </source>
</evidence>
<reference evidence="2 3" key="1">
    <citation type="submission" date="2023-07" db="EMBL/GenBank/DDBJ databases">
        <title>Functional and genomic diversity of the sorghum phyllosphere microbiome.</title>
        <authorList>
            <person name="Shade A."/>
        </authorList>
    </citation>
    <scope>NUCLEOTIDE SEQUENCE [LARGE SCALE GENOMIC DNA]</scope>
    <source>
        <strain evidence="2 3">SORGH_AS_1207</strain>
    </source>
</reference>